<dbReference type="PANTHER" id="PTHR41287">
    <property type="match status" value="1"/>
</dbReference>
<dbReference type="InterPro" id="IPR005021">
    <property type="entry name" value="Terminase_largesu-like"/>
</dbReference>
<dbReference type="InterPro" id="IPR046462">
    <property type="entry name" value="TerL_nuclease"/>
</dbReference>
<dbReference type="EMBL" id="DABATB010000002">
    <property type="protein sequence ID" value="HAH2390786.1"/>
    <property type="molecule type" value="Genomic_DNA"/>
</dbReference>
<dbReference type="PROSITE" id="PS00414">
    <property type="entry name" value="PROFILIN"/>
    <property type="match status" value="1"/>
</dbReference>
<reference evidence="3" key="2">
    <citation type="submission" date="2019-11" db="EMBL/GenBank/DDBJ databases">
        <authorList>
            <consortium name="NCBI Pathogen Detection Project"/>
        </authorList>
    </citation>
    <scope>NUCLEOTIDE SEQUENCE</scope>
    <source>
        <strain evidence="3">EC00688</strain>
    </source>
</reference>
<dbReference type="GO" id="GO:0003779">
    <property type="term" value="F:actin binding"/>
    <property type="evidence" value="ECO:0007669"/>
    <property type="project" value="InterPro"/>
</dbReference>
<dbReference type="Pfam" id="PF03354">
    <property type="entry name" value="TerL_ATPase"/>
    <property type="match status" value="1"/>
</dbReference>
<dbReference type="InterPro" id="IPR027417">
    <property type="entry name" value="P-loop_NTPase"/>
</dbReference>
<feature type="domain" description="Terminase large subunit-like ATPase" evidence="1">
    <location>
        <begin position="71"/>
        <end position="242"/>
    </location>
</feature>
<protein>
    <submittedName>
        <fullName evidence="3">Terminase large subunit</fullName>
    </submittedName>
</protein>
<dbReference type="InterPro" id="IPR046461">
    <property type="entry name" value="TerL_ATPase"/>
</dbReference>
<dbReference type="Gene3D" id="3.40.50.300">
    <property type="entry name" value="P-loop containing nucleotide triphosphate hydrolases"/>
    <property type="match status" value="1"/>
</dbReference>
<reference evidence="3" key="1">
    <citation type="journal article" date="2018" name="Genome Biol.">
        <title>SKESA: strategic k-mer extension for scrupulous assemblies.</title>
        <authorList>
            <person name="Souvorov A."/>
            <person name="Agarwala R."/>
            <person name="Lipman D.J."/>
        </authorList>
    </citation>
    <scope>NUCLEOTIDE SEQUENCE</scope>
    <source>
        <strain evidence="3">EC00688</strain>
    </source>
</reference>
<evidence type="ECO:0000259" key="2">
    <source>
        <dbReference type="Pfam" id="PF20441"/>
    </source>
</evidence>
<feature type="domain" description="Terminase large subunit-like endonuclease" evidence="2">
    <location>
        <begin position="253"/>
        <end position="530"/>
    </location>
</feature>
<dbReference type="InterPro" id="IPR027310">
    <property type="entry name" value="Profilin_CS"/>
</dbReference>
<comment type="caution">
    <text evidence="3">The sequence shown here is derived from an EMBL/GenBank/DDBJ whole genome shotgun (WGS) entry which is preliminary data.</text>
</comment>
<gene>
    <name evidence="3" type="ORF">GIJ97_02495</name>
</gene>
<accession>A0A798IU03</accession>
<dbReference type="PANTHER" id="PTHR41287:SF1">
    <property type="entry name" value="PROTEIN YMFN"/>
    <property type="match status" value="1"/>
</dbReference>
<proteinExistence type="predicted"/>
<name>A0A798IU03_ECOLX</name>
<sequence length="553" mass="62443">MTAWNKYAEDVKTGKIPACKRLKQAVKRYFSDLESPLYTFDREVVERFIAFSRVCPHVKGAMRGSPIELEPWQQFAFACILGFKVKATGRRKYTSAFIEVPRKNAKSTTAAILANWFLIMENGQQDIYTAAVSRDQARIVFDDARQMCLLSRPLRRRVNIQAHKVIHPKSNSLLKPLAAKAATIEGTNPSLAIVDEYHLHPDNGVYSALELGMGARPEGLLFAITTSGSNVVSACKQHYDYCCQILDGEEVNESMFVLIYELDDESEVDDPAMWIKANPNIDVSVDREKLASTIQKARGIPSQWVEMMTKRFNIWCQGATPWMGNGAWAECAGTFTEEDLHGQECYAGLDLSSTSDISSVCYAFPVGKTIMLISRHYLPEFQLQNPANKNRAVYRQWAKAGWIRTTPGDCIDYDRIRDDIMQDAEKFHIRLVGFDTWNATHLRTQLQGAGFEVEPFPQTYLRFSPAAKSFEVFVNRRVIVHRGDPVLSWSMSNVVMQSDANANIKPNKKKSPNKIDPSVAALMAFGTFQAEHEDFAFDISDSHRQKLEEFSGV</sequence>
<dbReference type="Pfam" id="PF20441">
    <property type="entry name" value="TerL_nuclease"/>
    <property type="match status" value="1"/>
</dbReference>
<dbReference type="RefSeq" id="WP_000127875.1">
    <property type="nucleotide sequence ID" value="NZ_CXZL01000047.1"/>
</dbReference>
<dbReference type="AlphaFoldDB" id="A0A798IU03"/>
<evidence type="ECO:0000313" key="3">
    <source>
        <dbReference type="EMBL" id="HAH2390786.1"/>
    </source>
</evidence>
<dbReference type="GO" id="GO:0004519">
    <property type="term" value="F:endonuclease activity"/>
    <property type="evidence" value="ECO:0007669"/>
    <property type="project" value="InterPro"/>
</dbReference>
<evidence type="ECO:0000259" key="1">
    <source>
        <dbReference type="Pfam" id="PF03354"/>
    </source>
</evidence>
<organism evidence="3">
    <name type="scientific">Escherichia coli</name>
    <dbReference type="NCBI Taxonomy" id="562"/>
    <lineage>
        <taxon>Bacteria</taxon>
        <taxon>Pseudomonadati</taxon>
        <taxon>Pseudomonadota</taxon>
        <taxon>Gammaproteobacteria</taxon>
        <taxon>Enterobacterales</taxon>
        <taxon>Enterobacteriaceae</taxon>
        <taxon>Escherichia</taxon>
    </lineage>
</organism>